<feature type="transmembrane region" description="Helical" evidence="1">
    <location>
        <begin position="15"/>
        <end position="38"/>
    </location>
</feature>
<proteinExistence type="predicted"/>
<keyword evidence="3" id="KW-1185">Reference proteome</keyword>
<name>A0ABU3GX21_9SPHI</name>
<keyword evidence="1" id="KW-1133">Transmembrane helix</keyword>
<accession>A0ABU3GX21</accession>
<dbReference type="EMBL" id="JAVLVU010000001">
    <property type="protein sequence ID" value="MDT3404309.1"/>
    <property type="molecule type" value="Genomic_DNA"/>
</dbReference>
<dbReference type="Proteomes" id="UP001258315">
    <property type="component" value="Unassembled WGS sequence"/>
</dbReference>
<organism evidence="2 3">
    <name type="scientific">Mucilaginibacter terrae</name>
    <dbReference type="NCBI Taxonomy" id="1955052"/>
    <lineage>
        <taxon>Bacteria</taxon>
        <taxon>Pseudomonadati</taxon>
        <taxon>Bacteroidota</taxon>
        <taxon>Sphingobacteriia</taxon>
        <taxon>Sphingobacteriales</taxon>
        <taxon>Sphingobacteriaceae</taxon>
        <taxon>Mucilaginibacter</taxon>
    </lineage>
</organism>
<keyword evidence="1" id="KW-0812">Transmembrane</keyword>
<evidence type="ECO:0000313" key="2">
    <source>
        <dbReference type="EMBL" id="MDT3404309.1"/>
    </source>
</evidence>
<gene>
    <name evidence="2" type="ORF">QE417_003381</name>
</gene>
<sequence length="57" mass="6821">MEEPLQKLLSQYRFISIRFGLLIIVMTLAAIILLLSLLKTNEYSLLEGLWRFYFRKN</sequence>
<protein>
    <submittedName>
        <fullName evidence="2">Uncharacterized protein</fullName>
    </submittedName>
</protein>
<keyword evidence="1" id="KW-0472">Membrane</keyword>
<comment type="caution">
    <text evidence="2">The sequence shown here is derived from an EMBL/GenBank/DDBJ whole genome shotgun (WGS) entry which is preliminary data.</text>
</comment>
<evidence type="ECO:0000256" key="1">
    <source>
        <dbReference type="SAM" id="Phobius"/>
    </source>
</evidence>
<evidence type="ECO:0000313" key="3">
    <source>
        <dbReference type="Proteomes" id="UP001258315"/>
    </source>
</evidence>
<reference evidence="3" key="1">
    <citation type="submission" date="2023-07" db="EMBL/GenBank/DDBJ databases">
        <title>Functional and genomic diversity of the sorghum phyllosphere microbiome.</title>
        <authorList>
            <person name="Shade A."/>
        </authorList>
    </citation>
    <scope>NUCLEOTIDE SEQUENCE [LARGE SCALE GENOMIC DNA]</scope>
    <source>
        <strain evidence="3">SORGH_AS_0422</strain>
    </source>
</reference>